<accession>A0A8J2Z6N6</accession>
<gene>
    <name evidence="2" type="ORF">GCM10010995_25330</name>
</gene>
<dbReference type="Proteomes" id="UP000636949">
    <property type="component" value="Unassembled WGS sequence"/>
</dbReference>
<organism evidence="2 3">
    <name type="scientific">Cysteiniphilum litorale</name>
    <dbReference type="NCBI Taxonomy" id="2056700"/>
    <lineage>
        <taxon>Bacteria</taxon>
        <taxon>Pseudomonadati</taxon>
        <taxon>Pseudomonadota</taxon>
        <taxon>Gammaproteobacteria</taxon>
        <taxon>Thiotrichales</taxon>
        <taxon>Fastidiosibacteraceae</taxon>
        <taxon>Cysteiniphilum</taxon>
    </lineage>
</organism>
<evidence type="ECO:0000256" key="1">
    <source>
        <dbReference type="SAM" id="MobiDB-lite"/>
    </source>
</evidence>
<dbReference type="AlphaFoldDB" id="A0A8J2Z6N6"/>
<protein>
    <submittedName>
        <fullName evidence="2">Uncharacterized protein</fullName>
    </submittedName>
</protein>
<dbReference type="RefSeq" id="WP_117003861.1">
    <property type="nucleotide sequence ID" value="NZ_BMJS01000045.1"/>
</dbReference>
<feature type="region of interest" description="Disordered" evidence="1">
    <location>
        <begin position="72"/>
        <end position="101"/>
    </location>
</feature>
<evidence type="ECO:0000313" key="2">
    <source>
        <dbReference type="EMBL" id="GGG06743.1"/>
    </source>
</evidence>
<dbReference type="EMBL" id="BMJS01000045">
    <property type="protein sequence ID" value="GGG06743.1"/>
    <property type="molecule type" value="Genomic_DNA"/>
</dbReference>
<comment type="caution">
    <text evidence="2">The sequence shown here is derived from an EMBL/GenBank/DDBJ whole genome shotgun (WGS) entry which is preliminary data.</text>
</comment>
<sequence length="101" mass="11266">MRRHIVSIITGLTVIMTGIGYADANFDKAMTYATVNTVIATSSAIALQKAGFKTQTYNTQYGLVTTIDNGQNNISQKNQNEPSTWQTQQEISQQRQDFMNQ</sequence>
<dbReference type="OrthoDB" id="9980703at2"/>
<proteinExistence type="predicted"/>
<reference evidence="2" key="2">
    <citation type="submission" date="2020-09" db="EMBL/GenBank/DDBJ databases">
        <authorList>
            <person name="Sun Q."/>
            <person name="Zhou Y."/>
        </authorList>
    </citation>
    <scope>NUCLEOTIDE SEQUENCE</scope>
    <source>
        <strain evidence="2">CGMCC 1.15758</strain>
    </source>
</reference>
<keyword evidence="3" id="KW-1185">Reference proteome</keyword>
<name>A0A8J2Z6N6_9GAMM</name>
<reference evidence="2" key="1">
    <citation type="journal article" date="2014" name="Int. J. Syst. Evol. Microbiol.">
        <title>Complete genome sequence of Corynebacterium casei LMG S-19264T (=DSM 44701T), isolated from a smear-ripened cheese.</title>
        <authorList>
            <consortium name="US DOE Joint Genome Institute (JGI-PGF)"/>
            <person name="Walter F."/>
            <person name="Albersmeier A."/>
            <person name="Kalinowski J."/>
            <person name="Ruckert C."/>
        </authorList>
    </citation>
    <scope>NUCLEOTIDE SEQUENCE</scope>
    <source>
        <strain evidence="2">CGMCC 1.15758</strain>
    </source>
</reference>
<evidence type="ECO:0000313" key="3">
    <source>
        <dbReference type="Proteomes" id="UP000636949"/>
    </source>
</evidence>